<protein>
    <submittedName>
        <fullName evidence="1">Uncharacterized protein</fullName>
    </submittedName>
</protein>
<name>A0A2R5G8M0_9STRA</name>
<dbReference type="EMBL" id="BEYU01000022">
    <property type="protein sequence ID" value="GBG26679.1"/>
    <property type="molecule type" value="Genomic_DNA"/>
</dbReference>
<dbReference type="AlphaFoldDB" id="A0A2R5G8M0"/>
<evidence type="ECO:0000313" key="2">
    <source>
        <dbReference type="Proteomes" id="UP000241890"/>
    </source>
</evidence>
<keyword evidence="2" id="KW-1185">Reference proteome</keyword>
<evidence type="ECO:0000313" key="1">
    <source>
        <dbReference type="EMBL" id="GBG26679.1"/>
    </source>
</evidence>
<accession>A0A2R5G8M0</accession>
<dbReference type="InParanoid" id="A0A2R5G8M0"/>
<proteinExistence type="predicted"/>
<dbReference type="Proteomes" id="UP000241890">
    <property type="component" value="Unassembled WGS sequence"/>
</dbReference>
<sequence>MASATTARTPTLELIGTTNVVQGQQLNQQSGADKGPKSAARGHIVAGKGLNGNFVIFKISHLAPYSTLRAVRVSLLAVKSDGTVIFISSADVPPDVLSEQPNGALVHCPSTAAIRKRTHVQVNWISYLRQNDGSTVFIVHEGSVTKKNKKKDNGETGTSIRVRLEVMCHGAEQPLQKDVDIKWQSNLGNGRKEACREELALFRVAYNFHAARTIRHVLECGKMDPSSPSDKMGNLDYLLEHTPDAIDYVSQLQRQTNLNGDFFLRDTVRSFLPSRVPKVAGSLKFSTTQGACFLKEDTASYSATPGGIKDVNEAYRGPAARGHISAIDTNAPLAEQSSALRASHARAGPEGACLESIRAEGEGASAMSISSASMNKCFTLLDGTCTSEGQVCNSGIALTDDDLQILKNV</sequence>
<organism evidence="1 2">
    <name type="scientific">Hondaea fermentalgiana</name>
    <dbReference type="NCBI Taxonomy" id="2315210"/>
    <lineage>
        <taxon>Eukaryota</taxon>
        <taxon>Sar</taxon>
        <taxon>Stramenopiles</taxon>
        <taxon>Bigyra</taxon>
        <taxon>Labyrinthulomycetes</taxon>
        <taxon>Thraustochytrida</taxon>
        <taxon>Thraustochytriidae</taxon>
        <taxon>Hondaea</taxon>
    </lineage>
</organism>
<gene>
    <name evidence="1" type="ORF">FCC1311_029002</name>
</gene>
<reference evidence="1 2" key="1">
    <citation type="submission" date="2017-12" db="EMBL/GenBank/DDBJ databases">
        <title>Sequencing, de novo assembly and annotation of complete genome of a new Thraustochytrid species, strain FCC1311.</title>
        <authorList>
            <person name="Sedici K."/>
            <person name="Godart F."/>
            <person name="Aiese Cigliano R."/>
            <person name="Sanseverino W."/>
            <person name="Barakat M."/>
            <person name="Ortet P."/>
            <person name="Marechal E."/>
            <person name="Cagnac O."/>
            <person name="Amato A."/>
        </authorList>
    </citation>
    <scope>NUCLEOTIDE SEQUENCE [LARGE SCALE GENOMIC DNA]</scope>
</reference>
<comment type="caution">
    <text evidence="1">The sequence shown here is derived from an EMBL/GenBank/DDBJ whole genome shotgun (WGS) entry which is preliminary data.</text>
</comment>